<sequence length="226" mass="25604">MDKKLLLRFLYLVGLNCLFLSDPPAVYASHSAFIYSCSFIKKKEVIKPSGICLVNSSMAQGVYGGAILWEDNTVTTYEGDFNRSAIDVMVNNRPAVRSDHPQGKGYCFTLLDNESQLCLYETEQKSYFPFLASCSFYQQGKLVRQEPFCAGLMKVSQGIMFAKILWNSDYVNIVNMNVNEISANATIDNRRAVHSLIGKESCFTFLDDRSRICIEFLENFNPFAHE</sequence>
<organism evidence="1 2">
    <name type="scientific">Microcystis viridis Mv_BB_P_19951000_S68D</name>
    <dbReference type="NCBI Taxonomy" id="2486270"/>
    <lineage>
        <taxon>Bacteria</taxon>
        <taxon>Bacillati</taxon>
        <taxon>Cyanobacteriota</taxon>
        <taxon>Cyanophyceae</taxon>
        <taxon>Oscillatoriophycideae</taxon>
        <taxon>Chroococcales</taxon>
        <taxon>Microcystaceae</taxon>
        <taxon>Microcystis</taxon>
    </lineage>
</organism>
<dbReference type="AlphaFoldDB" id="A0A552HGI2"/>
<proteinExistence type="predicted"/>
<reference evidence="1 2" key="1">
    <citation type="submission" date="2019-01" db="EMBL/GenBank/DDBJ databases">
        <title>Coherence of Microcystis species and biogeography revealed through population genomics.</title>
        <authorList>
            <person name="Perez-Carrascal O.M."/>
            <person name="Terrat Y."/>
            <person name="Giani A."/>
            <person name="Fortin N."/>
            <person name="Tromas N."/>
            <person name="Shapiro B.J."/>
        </authorList>
    </citation>
    <scope>NUCLEOTIDE SEQUENCE [LARGE SCALE GENOMIC DNA]</scope>
    <source>
        <strain evidence="1">Mv_BB_P_19951000_S68D</strain>
    </source>
</reference>
<evidence type="ECO:0000313" key="2">
    <source>
        <dbReference type="Proteomes" id="UP000320674"/>
    </source>
</evidence>
<accession>A0A552HGI2</accession>
<protein>
    <submittedName>
        <fullName evidence="1">Uncharacterized protein</fullName>
    </submittedName>
</protein>
<gene>
    <name evidence="1" type="ORF">EWV77_16965</name>
</gene>
<evidence type="ECO:0000313" key="1">
    <source>
        <dbReference type="EMBL" id="TRU70327.1"/>
    </source>
</evidence>
<comment type="caution">
    <text evidence="1">The sequence shown here is derived from an EMBL/GenBank/DDBJ whole genome shotgun (WGS) entry which is preliminary data.</text>
</comment>
<name>A0A552HGI2_MICVR</name>
<dbReference type="EMBL" id="SFAZ01000246">
    <property type="protein sequence ID" value="TRU70327.1"/>
    <property type="molecule type" value="Genomic_DNA"/>
</dbReference>
<dbReference type="Proteomes" id="UP000320674">
    <property type="component" value="Unassembled WGS sequence"/>
</dbReference>